<evidence type="ECO:0008006" key="5">
    <source>
        <dbReference type="Google" id="ProtNLM"/>
    </source>
</evidence>
<dbReference type="AlphaFoldDB" id="A0A518CK65"/>
<feature type="transmembrane region" description="Helical" evidence="2">
    <location>
        <begin position="25"/>
        <end position="43"/>
    </location>
</feature>
<dbReference type="RefSeq" id="WP_144994338.1">
    <property type="nucleotide sequence ID" value="NZ_CP036281.1"/>
</dbReference>
<keyword evidence="2" id="KW-0812">Transmembrane</keyword>
<keyword evidence="4" id="KW-1185">Reference proteome</keyword>
<evidence type="ECO:0000313" key="3">
    <source>
        <dbReference type="EMBL" id="QDU79607.1"/>
    </source>
</evidence>
<dbReference type="EMBL" id="CP036281">
    <property type="protein sequence ID" value="QDU79607.1"/>
    <property type="molecule type" value="Genomic_DNA"/>
</dbReference>
<dbReference type="Proteomes" id="UP000317178">
    <property type="component" value="Chromosome"/>
</dbReference>
<keyword evidence="2" id="KW-0472">Membrane</keyword>
<dbReference type="SUPFAM" id="SSF52317">
    <property type="entry name" value="Class I glutamine amidotransferase-like"/>
    <property type="match status" value="1"/>
</dbReference>
<proteinExistence type="predicted"/>
<gene>
    <name evidence="3" type="ORF">Pla110_13180</name>
</gene>
<feature type="compositionally biased region" description="Acidic residues" evidence="1">
    <location>
        <begin position="203"/>
        <end position="213"/>
    </location>
</feature>
<organism evidence="3 4">
    <name type="scientific">Polystyrenella longa</name>
    <dbReference type="NCBI Taxonomy" id="2528007"/>
    <lineage>
        <taxon>Bacteria</taxon>
        <taxon>Pseudomonadati</taxon>
        <taxon>Planctomycetota</taxon>
        <taxon>Planctomycetia</taxon>
        <taxon>Planctomycetales</taxon>
        <taxon>Planctomycetaceae</taxon>
        <taxon>Polystyrenella</taxon>
    </lineage>
</organism>
<dbReference type="OrthoDB" id="252901at2"/>
<sequence length="856" mass="97674">MNFLHLTQCSFSFAELHWERGYQTGLLWTVLIILASLFIWRLLKQEQQLVSRPVGLSLLGLRSLILLLLLVTFWKPTLIRSYERDRTSKLLIAMDVSESMQLKDRHASPEEKLRWARAMNWVTPETELIVEPIEKSEPKNEEAPPQEIQQEVQDENLTALFEQLSTLTRNEIVTRSLQQQDVAFRKSLEEKHLLEYLKFAGETEIDEESDDPNGENKEELDPSISEELAPTEVLSLTETDLIPVQQKAIQLSGSQPVAGIILFTDGQHNQPIDPLQLASSLKQLEIPVYPVIVGSEQRPADIILQEVAAPPAVYLNDESSVTVNIETIELPEEEITIEFYHQGELIEQQSFVTSAVAHSSETISFPLQTDIAEQHHYEIKVLAHQDEFTTENNQQHFTQQVLDNTINALLIDSHPRWEFRFLHNALERDERISLQTVLLNPPLLSTDQQKPEPPFATQLQLRPEYQDSIFEGVDLIILGDITSSQLNETGPPNTSIIFWKQLEQFVSEEGKTLVLLPGSQLIKAWDQETIASQLAPVIDPRRIQPLESTADPLPMGMPVLPTVIGYGISFLQFADQPDLNQQVWQRLPGHFSVFTGSPKPAAEIVLEAFPDPNKPGQPAMLYQQYGQGQVGWMGIDSTWRWRKRVGDQFHHRFWGQVARWAIQNKLSVETDLVRFGPERAEGTPNQAIRLHAHFSSILLDRLSELNPQVVVYKLPHTRDEKPIARLPLLPLPSRQQSMTAVVENLTEGEYEFLLETTDDDVFAEEIMAPYVVRPVPSREQTETIANRELLAELANLTGGKLLELDQLGQIPDIIQTRSSSETWREQTEIWTHPLWLALFVLLLSLEWLLRKWHGLP</sequence>
<dbReference type="InterPro" id="IPR036465">
    <property type="entry name" value="vWFA_dom_sf"/>
</dbReference>
<dbReference type="InterPro" id="IPR029062">
    <property type="entry name" value="Class_I_gatase-like"/>
</dbReference>
<dbReference type="Gene3D" id="3.40.50.880">
    <property type="match status" value="1"/>
</dbReference>
<keyword evidence="2" id="KW-1133">Transmembrane helix</keyword>
<feature type="transmembrane region" description="Helical" evidence="2">
    <location>
        <begin position="55"/>
        <end position="74"/>
    </location>
</feature>
<evidence type="ECO:0000256" key="2">
    <source>
        <dbReference type="SAM" id="Phobius"/>
    </source>
</evidence>
<reference evidence="3 4" key="1">
    <citation type="submission" date="2019-02" db="EMBL/GenBank/DDBJ databases">
        <title>Deep-cultivation of Planctomycetes and their phenomic and genomic characterization uncovers novel biology.</title>
        <authorList>
            <person name="Wiegand S."/>
            <person name="Jogler M."/>
            <person name="Boedeker C."/>
            <person name="Pinto D."/>
            <person name="Vollmers J."/>
            <person name="Rivas-Marin E."/>
            <person name="Kohn T."/>
            <person name="Peeters S.H."/>
            <person name="Heuer A."/>
            <person name="Rast P."/>
            <person name="Oberbeckmann S."/>
            <person name="Bunk B."/>
            <person name="Jeske O."/>
            <person name="Meyerdierks A."/>
            <person name="Storesund J.E."/>
            <person name="Kallscheuer N."/>
            <person name="Luecker S."/>
            <person name="Lage O.M."/>
            <person name="Pohl T."/>
            <person name="Merkel B.J."/>
            <person name="Hornburger P."/>
            <person name="Mueller R.-W."/>
            <person name="Bruemmer F."/>
            <person name="Labrenz M."/>
            <person name="Spormann A.M."/>
            <person name="Op den Camp H."/>
            <person name="Overmann J."/>
            <person name="Amann R."/>
            <person name="Jetten M.S.M."/>
            <person name="Mascher T."/>
            <person name="Medema M.H."/>
            <person name="Devos D.P."/>
            <person name="Kaster A.-K."/>
            <person name="Ovreas L."/>
            <person name="Rohde M."/>
            <person name="Galperin M.Y."/>
            <person name="Jogler C."/>
        </authorList>
    </citation>
    <scope>NUCLEOTIDE SEQUENCE [LARGE SCALE GENOMIC DNA]</scope>
    <source>
        <strain evidence="3 4">Pla110</strain>
    </source>
</reference>
<dbReference type="PANTHER" id="PTHR37947:SF1">
    <property type="entry name" value="BLL2462 PROTEIN"/>
    <property type="match status" value="1"/>
</dbReference>
<evidence type="ECO:0000313" key="4">
    <source>
        <dbReference type="Proteomes" id="UP000317178"/>
    </source>
</evidence>
<feature type="region of interest" description="Disordered" evidence="1">
    <location>
        <begin position="202"/>
        <end position="226"/>
    </location>
</feature>
<dbReference type="PANTHER" id="PTHR37947">
    <property type="entry name" value="BLL2462 PROTEIN"/>
    <property type="match status" value="1"/>
</dbReference>
<protein>
    <recommendedName>
        <fullName evidence="5">VWFA domain-containing protein</fullName>
    </recommendedName>
</protein>
<evidence type="ECO:0000256" key="1">
    <source>
        <dbReference type="SAM" id="MobiDB-lite"/>
    </source>
</evidence>
<accession>A0A518CK65</accession>
<name>A0A518CK65_9PLAN</name>
<dbReference type="KEGG" id="plon:Pla110_13180"/>
<dbReference type="Gene3D" id="3.40.50.410">
    <property type="entry name" value="von Willebrand factor, type A domain"/>
    <property type="match status" value="1"/>
</dbReference>